<dbReference type="OrthoDB" id="5275938at2759"/>
<accession>A0A1J7IZD8</accession>
<proteinExistence type="predicted"/>
<sequence length="415" mass="46759">MSFQELVIDPDGDVCLRVRERGCCCLIDHLEEVARLKDPNFEADDDPRSFSILVSSKVLSVASPVFKAMLCGNFKEGLELSQSKALSVAYPLELPEDSAKSLYLLCKILHSNVADLPEQLDGCCLMFIARLADKFQCAPTLKYTGTLWLRDFLVPSHRFYPGDAVPWVGKIIKQFWEALFFAYTIDLPAEYSAIAWALVLYGEPQYPKTFADSELDSFDAYYGRVVCEKAVEGIFDERMRCRQALYEAMMAPLSSPWHTMTSHCMCAAKTVGVYVEALKKADVWPSDITEPRKMSIGSIFKVCNSKSLPSIKPSSYHCKRQSGAPTCPCRSEPRDSLMRPLQLLCHELAWRQHRVADYNHAFKPKNGDLCLDCIKFASGGQNKRRKKCRIDHDGMPDLKQDKAATTKQDEAATTQ</sequence>
<organism evidence="2 3">
    <name type="scientific">Coniochaeta ligniaria NRRL 30616</name>
    <dbReference type="NCBI Taxonomy" id="1408157"/>
    <lineage>
        <taxon>Eukaryota</taxon>
        <taxon>Fungi</taxon>
        <taxon>Dikarya</taxon>
        <taxon>Ascomycota</taxon>
        <taxon>Pezizomycotina</taxon>
        <taxon>Sordariomycetes</taxon>
        <taxon>Sordariomycetidae</taxon>
        <taxon>Coniochaetales</taxon>
        <taxon>Coniochaetaceae</taxon>
        <taxon>Coniochaeta</taxon>
    </lineage>
</organism>
<evidence type="ECO:0000313" key="3">
    <source>
        <dbReference type="Proteomes" id="UP000182658"/>
    </source>
</evidence>
<protein>
    <recommendedName>
        <fullName evidence="4">BTB domain-containing protein</fullName>
    </recommendedName>
</protein>
<evidence type="ECO:0000313" key="2">
    <source>
        <dbReference type="EMBL" id="OIW32637.1"/>
    </source>
</evidence>
<reference evidence="2 3" key="1">
    <citation type="submission" date="2016-10" db="EMBL/GenBank/DDBJ databases">
        <title>Draft genome sequence of Coniochaeta ligniaria NRRL30616, a lignocellulolytic fungus for bioabatement of inhibitors in plant biomass hydrolysates.</title>
        <authorList>
            <consortium name="DOE Joint Genome Institute"/>
            <person name="Jimenez D.J."/>
            <person name="Hector R.E."/>
            <person name="Riley R."/>
            <person name="Sun H."/>
            <person name="Grigoriev I.V."/>
            <person name="Van Elsas J.D."/>
            <person name="Nichols N.N."/>
        </authorList>
    </citation>
    <scope>NUCLEOTIDE SEQUENCE [LARGE SCALE GENOMIC DNA]</scope>
    <source>
        <strain evidence="2 3">NRRL 30616</strain>
    </source>
</reference>
<evidence type="ECO:0000256" key="1">
    <source>
        <dbReference type="SAM" id="MobiDB-lite"/>
    </source>
</evidence>
<feature type="compositionally biased region" description="Basic and acidic residues" evidence="1">
    <location>
        <begin position="390"/>
        <end position="415"/>
    </location>
</feature>
<dbReference type="AlphaFoldDB" id="A0A1J7IZD8"/>
<keyword evidence="3" id="KW-1185">Reference proteome</keyword>
<feature type="region of interest" description="Disordered" evidence="1">
    <location>
        <begin position="385"/>
        <end position="415"/>
    </location>
</feature>
<dbReference type="InParanoid" id="A0A1J7IZD8"/>
<dbReference type="Proteomes" id="UP000182658">
    <property type="component" value="Unassembled WGS sequence"/>
</dbReference>
<name>A0A1J7IZD8_9PEZI</name>
<dbReference type="Gene3D" id="3.30.710.10">
    <property type="entry name" value="Potassium Channel Kv1.1, Chain A"/>
    <property type="match status" value="1"/>
</dbReference>
<dbReference type="InterPro" id="IPR011333">
    <property type="entry name" value="SKP1/BTB/POZ_sf"/>
</dbReference>
<dbReference type="EMBL" id="KV875095">
    <property type="protein sequence ID" value="OIW32637.1"/>
    <property type="molecule type" value="Genomic_DNA"/>
</dbReference>
<dbReference type="STRING" id="1408157.A0A1J7IZD8"/>
<evidence type="ECO:0008006" key="4">
    <source>
        <dbReference type="Google" id="ProtNLM"/>
    </source>
</evidence>
<gene>
    <name evidence="2" type="ORF">CONLIGDRAFT_712920</name>
</gene>